<name>A0A8W8L9U5_MAGGI</name>
<keyword evidence="5" id="KW-1185">Reference proteome</keyword>
<keyword evidence="2" id="KW-0812">Transmembrane</keyword>
<evidence type="ECO:0000256" key="1">
    <source>
        <dbReference type="SAM" id="MobiDB-lite"/>
    </source>
</evidence>
<evidence type="ECO:0000313" key="4">
    <source>
        <dbReference type="EnsemblMetazoa" id="G27217.1:cds"/>
    </source>
</evidence>
<organism evidence="4 5">
    <name type="scientific">Magallana gigas</name>
    <name type="common">Pacific oyster</name>
    <name type="synonym">Crassostrea gigas</name>
    <dbReference type="NCBI Taxonomy" id="29159"/>
    <lineage>
        <taxon>Eukaryota</taxon>
        <taxon>Metazoa</taxon>
        <taxon>Spiralia</taxon>
        <taxon>Lophotrochozoa</taxon>
        <taxon>Mollusca</taxon>
        <taxon>Bivalvia</taxon>
        <taxon>Autobranchia</taxon>
        <taxon>Pteriomorphia</taxon>
        <taxon>Ostreida</taxon>
        <taxon>Ostreoidea</taxon>
        <taxon>Ostreidae</taxon>
        <taxon>Magallana</taxon>
    </lineage>
</organism>
<evidence type="ECO:0000256" key="2">
    <source>
        <dbReference type="SAM" id="Phobius"/>
    </source>
</evidence>
<feature type="transmembrane region" description="Helical" evidence="2">
    <location>
        <begin position="319"/>
        <end position="343"/>
    </location>
</feature>
<keyword evidence="2" id="KW-0472">Membrane</keyword>
<feature type="domain" description="DUF7042" evidence="3">
    <location>
        <begin position="178"/>
        <end position="291"/>
    </location>
</feature>
<reference evidence="4" key="1">
    <citation type="submission" date="2022-08" db="UniProtKB">
        <authorList>
            <consortium name="EnsemblMetazoa"/>
        </authorList>
    </citation>
    <scope>IDENTIFICATION</scope>
    <source>
        <strain evidence="4">05x7-T-G4-1.051#20</strain>
    </source>
</reference>
<sequence>MNTCYNYLVILSVFWNGFERIEGACTFPTTWDGTWYDSSLTAADVTFNKASLQVTSGWTITAYSSTVSTWTCVDHDSSSNLILFKGDQHVNLFSSLQNAFRCLKYTKMSDGKYIYYVYADIQVNANNARVHIESHDPSVTTYTISSTYCNPSDLSTEEYAVLVQASQTSAAKVYFPTPFLGTFAYTHNDGSSTTCGSGSVWDVCTDRQIMTVNYTQCATKQFFSTGGESYCVYYTSSGSTYYTTVLNTDSTVDFSTTYRFTCYAVTSSGSTVYASDSKGQCERSQSPTTKQSDGTGTMVFTPYVTCPFTTDEPASASSLGLIIAIVVVLLLLIIAVIVGFILYKKFKGQHKTMHQTLRENQAGMALETYRDALSISPTEDGRLPPITPSSNLPKPEDPEAPAPLPPIKKVSLEELSPRDATAIDIPEKKQLEPISVPVANGVETSTCGNPPLPPIRH</sequence>
<accession>A0A8W8L9U5</accession>
<dbReference type="InterPro" id="IPR055470">
    <property type="entry name" value="DUF7042"/>
</dbReference>
<keyword evidence="2" id="KW-1133">Transmembrane helix</keyword>
<dbReference type="Pfam" id="PF23069">
    <property type="entry name" value="DUF7042"/>
    <property type="match status" value="1"/>
</dbReference>
<dbReference type="AlphaFoldDB" id="A0A8W8L9U5"/>
<evidence type="ECO:0000313" key="5">
    <source>
        <dbReference type="Proteomes" id="UP000005408"/>
    </source>
</evidence>
<evidence type="ECO:0000259" key="3">
    <source>
        <dbReference type="Pfam" id="PF23069"/>
    </source>
</evidence>
<dbReference type="Proteomes" id="UP000005408">
    <property type="component" value="Unassembled WGS sequence"/>
</dbReference>
<proteinExistence type="predicted"/>
<feature type="region of interest" description="Disordered" evidence="1">
    <location>
        <begin position="376"/>
        <end position="457"/>
    </location>
</feature>
<protein>
    <recommendedName>
        <fullName evidence="3">DUF7042 domain-containing protein</fullName>
    </recommendedName>
</protein>
<dbReference type="EnsemblMetazoa" id="G27217.1">
    <property type="protein sequence ID" value="G27217.1:cds"/>
    <property type="gene ID" value="G27217"/>
</dbReference>